<evidence type="ECO:0000256" key="1">
    <source>
        <dbReference type="SAM" id="MobiDB-lite"/>
    </source>
</evidence>
<organism evidence="2 3">
    <name type="scientific">Collybia nuda</name>
    <dbReference type="NCBI Taxonomy" id="64659"/>
    <lineage>
        <taxon>Eukaryota</taxon>
        <taxon>Fungi</taxon>
        <taxon>Dikarya</taxon>
        <taxon>Basidiomycota</taxon>
        <taxon>Agaricomycotina</taxon>
        <taxon>Agaricomycetes</taxon>
        <taxon>Agaricomycetidae</taxon>
        <taxon>Agaricales</taxon>
        <taxon>Tricholomatineae</taxon>
        <taxon>Clitocybaceae</taxon>
        <taxon>Collybia</taxon>
    </lineage>
</organism>
<sequence length="132" mass="14572">PIDPVNYPLPGNDHDPDLDPEEPELRRSSRPTKPPGSWWVVPRDSPAIPENSDEEANFTFGDIDEDGYQDIHFAGAATGPDPDPRTWKLAMKSGNADKWQAAADVEIDTLVNNQTWDVVDLPQGKKPIGSGW</sequence>
<name>A0A9P6CC05_9AGAR</name>
<feature type="non-terminal residue" evidence="2">
    <location>
        <position position="132"/>
    </location>
</feature>
<comment type="caution">
    <text evidence="2">The sequence shown here is derived from an EMBL/GenBank/DDBJ whole genome shotgun (WGS) entry which is preliminary data.</text>
</comment>
<accession>A0A9P6CC05</accession>
<protein>
    <submittedName>
        <fullName evidence="2">Uncharacterized protein</fullName>
    </submittedName>
</protein>
<feature type="non-terminal residue" evidence="2">
    <location>
        <position position="1"/>
    </location>
</feature>
<reference evidence="2" key="1">
    <citation type="submission" date="2020-11" db="EMBL/GenBank/DDBJ databases">
        <authorList>
            <consortium name="DOE Joint Genome Institute"/>
            <person name="Ahrendt S."/>
            <person name="Riley R."/>
            <person name="Andreopoulos W."/>
            <person name="Labutti K."/>
            <person name="Pangilinan J."/>
            <person name="Ruiz-Duenas F.J."/>
            <person name="Barrasa J.M."/>
            <person name="Sanchez-Garcia M."/>
            <person name="Camarero S."/>
            <person name="Miyauchi S."/>
            <person name="Serrano A."/>
            <person name="Linde D."/>
            <person name="Babiker R."/>
            <person name="Drula E."/>
            <person name="Ayuso-Fernandez I."/>
            <person name="Pacheco R."/>
            <person name="Padilla G."/>
            <person name="Ferreira P."/>
            <person name="Barriuso J."/>
            <person name="Kellner H."/>
            <person name="Castanera R."/>
            <person name="Alfaro M."/>
            <person name="Ramirez L."/>
            <person name="Pisabarro A.G."/>
            <person name="Kuo A."/>
            <person name="Tritt A."/>
            <person name="Lipzen A."/>
            <person name="He G."/>
            <person name="Yan M."/>
            <person name="Ng V."/>
            <person name="Cullen D."/>
            <person name="Martin F."/>
            <person name="Rosso M.-N."/>
            <person name="Henrissat B."/>
            <person name="Hibbett D."/>
            <person name="Martinez A.T."/>
            <person name="Grigoriev I.V."/>
        </authorList>
    </citation>
    <scope>NUCLEOTIDE SEQUENCE</scope>
    <source>
        <strain evidence="2">CBS 247.69</strain>
    </source>
</reference>
<gene>
    <name evidence="2" type="ORF">BDZ94DRAFT_1140590</name>
</gene>
<evidence type="ECO:0000313" key="2">
    <source>
        <dbReference type="EMBL" id="KAF9455558.1"/>
    </source>
</evidence>
<feature type="compositionally biased region" description="Basic and acidic residues" evidence="1">
    <location>
        <begin position="12"/>
        <end position="27"/>
    </location>
</feature>
<feature type="region of interest" description="Disordered" evidence="1">
    <location>
        <begin position="1"/>
        <end position="52"/>
    </location>
</feature>
<dbReference type="AlphaFoldDB" id="A0A9P6CC05"/>
<evidence type="ECO:0000313" key="3">
    <source>
        <dbReference type="Proteomes" id="UP000807353"/>
    </source>
</evidence>
<proteinExistence type="predicted"/>
<dbReference type="Proteomes" id="UP000807353">
    <property type="component" value="Unassembled WGS sequence"/>
</dbReference>
<dbReference type="OrthoDB" id="3066636at2759"/>
<keyword evidence="3" id="KW-1185">Reference proteome</keyword>
<dbReference type="EMBL" id="MU150618">
    <property type="protein sequence ID" value="KAF9455558.1"/>
    <property type="molecule type" value="Genomic_DNA"/>
</dbReference>